<feature type="region of interest" description="Disordered" evidence="1">
    <location>
        <begin position="90"/>
        <end position="170"/>
    </location>
</feature>
<feature type="region of interest" description="Disordered" evidence="1">
    <location>
        <begin position="218"/>
        <end position="477"/>
    </location>
</feature>
<feature type="compositionally biased region" description="Low complexity" evidence="1">
    <location>
        <begin position="393"/>
        <end position="407"/>
    </location>
</feature>
<reference evidence="3" key="1">
    <citation type="journal article" date="2014" name="Genome Announc.">
        <title>De novo whole-genome sequence and genome annotation of Lichtheimia ramosa.</title>
        <authorList>
            <person name="Linde J."/>
            <person name="Schwartze V."/>
            <person name="Binder U."/>
            <person name="Lass-Florl C."/>
            <person name="Voigt K."/>
            <person name="Horn F."/>
        </authorList>
    </citation>
    <scope>NUCLEOTIDE SEQUENCE</scope>
    <source>
        <strain evidence="3">JMRC FSU:6197</strain>
    </source>
</reference>
<dbReference type="EMBL" id="LK023335">
    <property type="protein sequence ID" value="CDS10148.1"/>
    <property type="molecule type" value="Genomic_DNA"/>
</dbReference>
<feature type="chain" id="PRO_5001726408" evidence="2">
    <location>
        <begin position="23"/>
        <end position="477"/>
    </location>
</feature>
<evidence type="ECO:0000256" key="2">
    <source>
        <dbReference type="SAM" id="SignalP"/>
    </source>
</evidence>
<protein>
    <submittedName>
        <fullName evidence="3">Uncharacterized protein</fullName>
    </submittedName>
</protein>
<evidence type="ECO:0000313" key="3">
    <source>
        <dbReference type="EMBL" id="CDS10148.1"/>
    </source>
</evidence>
<feature type="compositionally biased region" description="Polar residues" evidence="1">
    <location>
        <begin position="415"/>
        <end position="424"/>
    </location>
</feature>
<sequence>MNLVIQLVFFILVSLRPNDVSALITGTVSCYDQQRLQCQTVLAHCRLMVLLMLRVIVVATVMLAGSLWDDICAIRKGVISHVQHKTEKKTASAHYNTTSKHHVSEKIQDQVIPTTLPVKPSSTTKDPLPDLGKTTVAAESKPTIDKLSTPPPAITINETESCSQEEKTPSIEKELLAEEKQQQQQEQPLASSNAYNDATVTATESSITAGDTAAQVPCASNDVTEQHPIPTTDVVDKQPEQQQQQQVSAVEDETMTQSSRTTSDKQQNNEVIEEAAPAPVPIETTPSCVNNEASTPPEQQEEKQNTIATPPPPPKPSMQQHQQTAEAVPAKRHGRHEEEETASSSDETIPTPPEERENNKPPAKNSRLLNMAARAAAVSPQQQQPRTEEPKRSFSLRLNRSSSSNLRAKFDSLVHRNQNNNNSDKPPRRPSKQPFASLSRSLRRSKTPVTSDNASTTSNSTKRLQGTRKRLSNLFQS</sequence>
<feature type="signal peptide" evidence="2">
    <location>
        <begin position="1"/>
        <end position="22"/>
    </location>
</feature>
<dbReference type="OrthoDB" id="2289444at2759"/>
<feature type="compositionally biased region" description="Low complexity" evidence="1">
    <location>
        <begin position="450"/>
        <end position="461"/>
    </location>
</feature>
<keyword evidence="2" id="KW-0732">Signal</keyword>
<organism evidence="3">
    <name type="scientific">Lichtheimia ramosa</name>
    <dbReference type="NCBI Taxonomy" id="688394"/>
    <lineage>
        <taxon>Eukaryota</taxon>
        <taxon>Fungi</taxon>
        <taxon>Fungi incertae sedis</taxon>
        <taxon>Mucoromycota</taxon>
        <taxon>Mucoromycotina</taxon>
        <taxon>Mucoromycetes</taxon>
        <taxon>Mucorales</taxon>
        <taxon>Lichtheimiaceae</taxon>
        <taxon>Lichtheimia</taxon>
    </lineage>
</organism>
<proteinExistence type="predicted"/>
<gene>
    <name evidence="3" type="ORF">LRAMOSA02825</name>
</gene>
<name>A0A077WSU6_9FUNG</name>
<dbReference type="AlphaFoldDB" id="A0A077WSU6"/>
<feature type="compositionally biased region" description="Polar residues" evidence="1">
    <location>
        <begin position="284"/>
        <end position="298"/>
    </location>
</feature>
<feature type="compositionally biased region" description="Polar residues" evidence="1">
    <location>
        <begin position="255"/>
        <end position="270"/>
    </location>
</feature>
<accession>A0A077WSU6</accession>
<evidence type="ECO:0000256" key="1">
    <source>
        <dbReference type="SAM" id="MobiDB-lite"/>
    </source>
</evidence>